<dbReference type="GO" id="GO:0005524">
    <property type="term" value="F:ATP binding"/>
    <property type="evidence" value="ECO:0007669"/>
    <property type="project" value="UniProtKB-KW"/>
</dbReference>
<dbReference type="InterPro" id="IPR047641">
    <property type="entry name" value="ABC_transpr_MalK/UgpC-like"/>
</dbReference>
<accession>A0ABW1I1I7</accession>
<proteinExistence type="predicted"/>
<dbReference type="InterPro" id="IPR027417">
    <property type="entry name" value="P-loop_NTPase"/>
</dbReference>
<dbReference type="SUPFAM" id="SSF52540">
    <property type="entry name" value="P-loop containing nucleoside triphosphate hydrolases"/>
    <property type="match status" value="1"/>
</dbReference>
<evidence type="ECO:0000259" key="1">
    <source>
        <dbReference type="Pfam" id="PF00005"/>
    </source>
</evidence>
<organism evidence="2 3">
    <name type="scientific">Pseudonocardia lutea</name>
    <dbReference type="NCBI Taxonomy" id="2172015"/>
    <lineage>
        <taxon>Bacteria</taxon>
        <taxon>Bacillati</taxon>
        <taxon>Actinomycetota</taxon>
        <taxon>Actinomycetes</taxon>
        <taxon>Pseudonocardiales</taxon>
        <taxon>Pseudonocardiaceae</taxon>
        <taxon>Pseudonocardia</taxon>
    </lineage>
</organism>
<comment type="caution">
    <text evidence="2">The sequence shown here is derived from an EMBL/GenBank/DDBJ whole genome shotgun (WGS) entry which is preliminary data.</text>
</comment>
<dbReference type="RefSeq" id="WP_379564380.1">
    <property type="nucleotide sequence ID" value="NZ_JBHSQK010000007.1"/>
</dbReference>
<dbReference type="Gene3D" id="3.40.50.300">
    <property type="entry name" value="P-loop containing nucleotide triphosphate hydrolases"/>
    <property type="match status" value="1"/>
</dbReference>
<dbReference type="PANTHER" id="PTHR43875">
    <property type="entry name" value="MALTODEXTRIN IMPORT ATP-BINDING PROTEIN MSMX"/>
    <property type="match status" value="1"/>
</dbReference>
<name>A0ABW1I1I7_9PSEU</name>
<dbReference type="EMBL" id="JBHSQK010000007">
    <property type="protein sequence ID" value="MFC5947483.1"/>
    <property type="molecule type" value="Genomic_DNA"/>
</dbReference>
<protein>
    <submittedName>
        <fullName evidence="2">ATP-binding cassette domain-containing protein</fullName>
    </submittedName>
</protein>
<gene>
    <name evidence="2" type="ORF">ACFQH9_04240</name>
</gene>
<dbReference type="InterPro" id="IPR003439">
    <property type="entry name" value="ABC_transporter-like_ATP-bd"/>
</dbReference>
<dbReference type="Pfam" id="PF00005">
    <property type="entry name" value="ABC_tran"/>
    <property type="match status" value="1"/>
</dbReference>
<sequence>MFDAAGGVDLPPERCKIGTMFQNYALWLHLNVRRNLEFPLRAQKMKAELAAGDAVQNAAGLVDCLPYLQRFSGELSGGQQRVALARGLVAKPKFMLFDEPLSHLDALQHAKVRHDLHELHQAVGFSGI</sequence>
<feature type="domain" description="ABC transporter" evidence="1">
    <location>
        <begin position="13"/>
        <end position="101"/>
    </location>
</feature>
<evidence type="ECO:0000313" key="3">
    <source>
        <dbReference type="Proteomes" id="UP001596119"/>
    </source>
</evidence>
<reference evidence="3" key="1">
    <citation type="journal article" date="2019" name="Int. J. Syst. Evol. Microbiol.">
        <title>The Global Catalogue of Microorganisms (GCM) 10K type strain sequencing project: providing services to taxonomists for standard genome sequencing and annotation.</title>
        <authorList>
            <consortium name="The Broad Institute Genomics Platform"/>
            <consortium name="The Broad Institute Genome Sequencing Center for Infectious Disease"/>
            <person name="Wu L."/>
            <person name="Ma J."/>
        </authorList>
    </citation>
    <scope>NUCLEOTIDE SEQUENCE [LARGE SCALE GENOMIC DNA]</scope>
    <source>
        <strain evidence="3">CGMCC 4.7397</strain>
    </source>
</reference>
<dbReference type="Proteomes" id="UP001596119">
    <property type="component" value="Unassembled WGS sequence"/>
</dbReference>
<keyword evidence="3" id="KW-1185">Reference proteome</keyword>
<keyword evidence="2" id="KW-0547">Nucleotide-binding</keyword>
<dbReference type="PANTHER" id="PTHR43875:SF1">
    <property type="entry name" value="OSMOPROTECTIVE COMPOUNDS UPTAKE ATP-BINDING PROTEIN GGTA"/>
    <property type="match status" value="1"/>
</dbReference>
<evidence type="ECO:0000313" key="2">
    <source>
        <dbReference type="EMBL" id="MFC5947483.1"/>
    </source>
</evidence>
<keyword evidence="2" id="KW-0067">ATP-binding</keyword>